<dbReference type="Proteomes" id="UP000324383">
    <property type="component" value="Unassembled WGS sequence"/>
</dbReference>
<accession>A0A5D3EA70</accession>
<reference evidence="1 2" key="1">
    <citation type="submission" date="2019-07" db="EMBL/GenBank/DDBJ databases">
        <title>Draft Genome Sequences of Bacteroides pyogenes Strains Isolated from the Uterus Holstein Dairy Cows with Metritis.</title>
        <authorList>
            <person name="Cunha F."/>
            <person name="Galvao K.N."/>
            <person name="Jeon S.J."/>
            <person name="Jeong K.C."/>
        </authorList>
    </citation>
    <scope>NUCLEOTIDE SEQUENCE [LARGE SCALE GENOMIC DNA]</scope>
    <source>
        <strain evidence="1 2">KG-31</strain>
    </source>
</reference>
<evidence type="ECO:0000313" key="1">
    <source>
        <dbReference type="EMBL" id="TYK32852.1"/>
    </source>
</evidence>
<dbReference type="RefSeq" id="WP_148730684.1">
    <property type="nucleotide sequence ID" value="NZ_VKLW01000023.1"/>
</dbReference>
<name>A0A5D3EA70_9BACE</name>
<comment type="caution">
    <text evidence="1">The sequence shown here is derived from an EMBL/GenBank/DDBJ whole genome shotgun (WGS) entry which is preliminary data.</text>
</comment>
<dbReference type="AlphaFoldDB" id="A0A5D3EA70"/>
<keyword evidence="2" id="KW-1185">Reference proteome</keyword>
<evidence type="ECO:0000313" key="2">
    <source>
        <dbReference type="Proteomes" id="UP000324383"/>
    </source>
</evidence>
<protein>
    <submittedName>
        <fullName evidence="1">Uncharacterized protein</fullName>
    </submittedName>
</protein>
<proteinExistence type="predicted"/>
<sequence length="69" mass="8012">MNITLDSRVAEINRILILIKETEKEQSKVHDNCDYGKCKATIEELKMQMKSAADDLIFLLDVQIKMEKK</sequence>
<gene>
    <name evidence="1" type="ORF">FNJ60_10605</name>
</gene>
<organism evidence="1 2">
    <name type="scientific">Bacteroides pyogenes</name>
    <dbReference type="NCBI Taxonomy" id="310300"/>
    <lineage>
        <taxon>Bacteria</taxon>
        <taxon>Pseudomonadati</taxon>
        <taxon>Bacteroidota</taxon>
        <taxon>Bacteroidia</taxon>
        <taxon>Bacteroidales</taxon>
        <taxon>Bacteroidaceae</taxon>
        <taxon>Bacteroides</taxon>
    </lineage>
</organism>
<dbReference type="EMBL" id="VKLW01000023">
    <property type="protein sequence ID" value="TYK32852.1"/>
    <property type="molecule type" value="Genomic_DNA"/>
</dbReference>